<dbReference type="SUPFAM" id="SSF53756">
    <property type="entry name" value="UDP-Glycosyltransferase/glycogen phosphorylase"/>
    <property type="match status" value="1"/>
</dbReference>
<evidence type="ECO:0000256" key="1">
    <source>
        <dbReference type="ARBA" id="ARBA00009995"/>
    </source>
</evidence>
<dbReference type="AlphaFoldDB" id="A0AAV8Z8V5"/>
<evidence type="ECO:0000313" key="5">
    <source>
        <dbReference type="EMBL" id="KAJ8959680.1"/>
    </source>
</evidence>
<protein>
    <submittedName>
        <fullName evidence="5">Uncharacterized protein</fullName>
    </submittedName>
</protein>
<dbReference type="Proteomes" id="UP001162162">
    <property type="component" value="Unassembled WGS sequence"/>
</dbReference>
<dbReference type="GO" id="GO:0008194">
    <property type="term" value="F:UDP-glycosyltransferase activity"/>
    <property type="evidence" value="ECO:0007669"/>
    <property type="project" value="InterPro"/>
</dbReference>
<dbReference type="Gene3D" id="3.40.50.2000">
    <property type="entry name" value="Glycogen Phosphorylase B"/>
    <property type="match status" value="1"/>
</dbReference>
<dbReference type="Pfam" id="PF00201">
    <property type="entry name" value="UDPGT"/>
    <property type="match status" value="1"/>
</dbReference>
<organism evidence="5 6">
    <name type="scientific">Aromia moschata</name>
    <dbReference type="NCBI Taxonomy" id="1265417"/>
    <lineage>
        <taxon>Eukaryota</taxon>
        <taxon>Metazoa</taxon>
        <taxon>Ecdysozoa</taxon>
        <taxon>Arthropoda</taxon>
        <taxon>Hexapoda</taxon>
        <taxon>Insecta</taxon>
        <taxon>Pterygota</taxon>
        <taxon>Neoptera</taxon>
        <taxon>Endopterygota</taxon>
        <taxon>Coleoptera</taxon>
        <taxon>Polyphaga</taxon>
        <taxon>Cucujiformia</taxon>
        <taxon>Chrysomeloidea</taxon>
        <taxon>Cerambycidae</taxon>
        <taxon>Cerambycinae</taxon>
        <taxon>Callichromatini</taxon>
        <taxon>Aromia</taxon>
    </lineage>
</organism>
<evidence type="ECO:0000256" key="2">
    <source>
        <dbReference type="ARBA" id="ARBA00022676"/>
    </source>
</evidence>
<keyword evidence="6" id="KW-1185">Reference proteome</keyword>
<reference evidence="5" key="1">
    <citation type="journal article" date="2023" name="Insect Mol. Biol.">
        <title>Genome sequencing provides insights into the evolution of gene families encoding plant cell wall-degrading enzymes in longhorned beetles.</title>
        <authorList>
            <person name="Shin N.R."/>
            <person name="Okamura Y."/>
            <person name="Kirsch R."/>
            <person name="Pauchet Y."/>
        </authorList>
    </citation>
    <scope>NUCLEOTIDE SEQUENCE</scope>
    <source>
        <strain evidence="5">AMC_N1</strain>
    </source>
</reference>
<dbReference type="InterPro" id="IPR002213">
    <property type="entry name" value="UDP_glucos_trans"/>
</dbReference>
<comment type="caution">
    <text evidence="5">The sequence shown here is derived from an EMBL/GenBank/DDBJ whole genome shotgun (WGS) entry which is preliminary data.</text>
</comment>
<gene>
    <name evidence="5" type="ORF">NQ318_021871</name>
</gene>
<evidence type="ECO:0000313" key="6">
    <source>
        <dbReference type="Proteomes" id="UP001162162"/>
    </source>
</evidence>
<dbReference type="InterPro" id="IPR050271">
    <property type="entry name" value="UDP-glycosyltransferase"/>
</dbReference>
<keyword evidence="3" id="KW-0808">Transferase</keyword>
<sequence length="331" mass="37611">MVFKYVIFATMFVPISHCANILGIMPTPSYSHQIVYTPLWKELSLRGHSVTVITTNPVNDPKLVNLTEIDINFVYSYFANVSKLAENTLTMWNMYEVFTEIILAFEEVILSFPPVQELIHNKKTFDVVLVEFVCPELLNFAKIYDCPAILISSLDISAPFHRALGNPSPTSLYADIGTPFLAPLNFKERIINTIFDLYTSYYYTYVFYPKRERLLKKYLNSTVSTEKLISEVDMVFRNVNPVVQMDRAVGSTTISIGGYRETISSKPLPKTNLIDTIGKGKSLSFKICPLKIFLSRIGKVLRHRRAICFEWHSGPKRVGGANSVSVTYIKT</sequence>
<dbReference type="PANTHER" id="PTHR48043">
    <property type="entry name" value="EG:EG0003.4 PROTEIN-RELATED"/>
    <property type="match status" value="1"/>
</dbReference>
<feature type="chain" id="PRO_5043496777" evidence="4">
    <location>
        <begin position="19"/>
        <end position="331"/>
    </location>
</feature>
<dbReference type="PANTHER" id="PTHR48043:SF159">
    <property type="entry name" value="EG:EG0003.4 PROTEIN-RELATED"/>
    <property type="match status" value="1"/>
</dbReference>
<evidence type="ECO:0000256" key="3">
    <source>
        <dbReference type="ARBA" id="ARBA00022679"/>
    </source>
</evidence>
<dbReference type="EMBL" id="JAPWTK010000012">
    <property type="protein sequence ID" value="KAJ8959680.1"/>
    <property type="molecule type" value="Genomic_DNA"/>
</dbReference>
<keyword evidence="2" id="KW-0328">Glycosyltransferase</keyword>
<comment type="similarity">
    <text evidence="1">Belongs to the UDP-glycosyltransferase family.</text>
</comment>
<proteinExistence type="inferred from homology"/>
<name>A0AAV8Z8V5_9CUCU</name>
<evidence type="ECO:0000256" key="4">
    <source>
        <dbReference type="SAM" id="SignalP"/>
    </source>
</evidence>
<keyword evidence="4" id="KW-0732">Signal</keyword>
<feature type="signal peptide" evidence="4">
    <location>
        <begin position="1"/>
        <end position="18"/>
    </location>
</feature>
<accession>A0AAV8Z8V5</accession>